<name>A0A518E1A7_9BACT</name>
<dbReference type="AlphaFoldDB" id="A0A518E1A7"/>
<dbReference type="Proteomes" id="UP000317648">
    <property type="component" value="Chromosome"/>
</dbReference>
<keyword evidence="1" id="KW-0175">Coiled coil</keyword>
<reference evidence="2 3" key="1">
    <citation type="submission" date="2019-02" db="EMBL/GenBank/DDBJ databases">
        <title>Deep-cultivation of Planctomycetes and their phenomic and genomic characterization uncovers novel biology.</title>
        <authorList>
            <person name="Wiegand S."/>
            <person name="Jogler M."/>
            <person name="Boedeker C."/>
            <person name="Pinto D."/>
            <person name="Vollmers J."/>
            <person name="Rivas-Marin E."/>
            <person name="Kohn T."/>
            <person name="Peeters S.H."/>
            <person name="Heuer A."/>
            <person name="Rast P."/>
            <person name="Oberbeckmann S."/>
            <person name="Bunk B."/>
            <person name="Jeske O."/>
            <person name="Meyerdierks A."/>
            <person name="Storesund J.E."/>
            <person name="Kallscheuer N."/>
            <person name="Luecker S."/>
            <person name="Lage O.M."/>
            <person name="Pohl T."/>
            <person name="Merkel B.J."/>
            <person name="Hornburger P."/>
            <person name="Mueller R.-W."/>
            <person name="Bruemmer F."/>
            <person name="Labrenz M."/>
            <person name="Spormann A.M."/>
            <person name="Op den Camp H."/>
            <person name="Overmann J."/>
            <person name="Amann R."/>
            <person name="Jetten M.S.M."/>
            <person name="Mascher T."/>
            <person name="Medema M.H."/>
            <person name="Devos D.P."/>
            <person name="Kaster A.-K."/>
            <person name="Ovreas L."/>
            <person name="Rohde M."/>
            <person name="Galperin M.Y."/>
            <person name="Jogler C."/>
        </authorList>
    </citation>
    <scope>NUCLEOTIDE SEQUENCE [LARGE SCALE GENOMIC DNA]</scope>
    <source>
        <strain evidence="2 3">Pla85_3_4</strain>
    </source>
</reference>
<feature type="coiled-coil region" evidence="1">
    <location>
        <begin position="1"/>
        <end position="50"/>
    </location>
</feature>
<evidence type="ECO:0008006" key="4">
    <source>
        <dbReference type="Google" id="ProtNLM"/>
    </source>
</evidence>
<evidence type="ECO:0000313" key="2">
    <source>
        <dbReference type="EMBL" id="QDU97875.1"/>
    </source>
</evidence>
<dbReference type="EMBL" id="CP036433">
    <property type="protein sequence ID" value="QDU97875.1"/>
    <property type="molecule type" value="Genomic_DNA"/>
</dbReference>
<proteinExistence type="predicted"/>
<organism evidence="2 3">
    <name type="scientific">Lignipirellula cremea</name>
    <dbReference type="NCBI Taxonomy" id="2528010"/>
    <lineage>
        <taxon>Bacteria</taxon>
        <taxon>Pseudomonadati</taxon>
        <taxon>Planctomycetota</taxon>
        <taxon>Planctomycetia</taxon>
        <taxon>Pirellulales</taxon>
        <taxon>Pirellulaceae</taxon>
        <taxon>Lignipirellula</taxon>
    </lineage>
</organism>
<protein>
    <recommendedName>
        <fullName evidence="4">Chromosome partition protein Smc</fullName>
    </recommendedName>
</protein>
<accession>A0A518E1A7</accession>
<evidence type="ECO:0000313" key="3">
    <source>
        <dbReference type="Proteomes" id="UP000317648"/>
    </source>
</evidence>
<evidence type="ECO:0000256" key="1">
    <source>
        <dbReference type="SAM" id="Coils"/>
    </source>
</evidence>
<sequence length="97" mass="11485">MAELEEQDAELNRRTLELAERCRNAEGKEREKLEAEVRQAIERHFEVRQKRRQLNLESLGAELERLGEAIEKRNAAREEIIQRRQTELLGQGNDLEF</sequence>
<dbReference type="KEGG" id="lcre:Pla8534_57320"/>
<gene>
    <name evidence="2" type="ORF">Pla8534_57320</name>
</gene>
<keyword evidence="3" id="KW-1185">Reference proteome</keyword>